<dbReference type="EMBL" id="QNRE01000013">
    <property type="protein sequence ID" value="RBO86633.1"/>
    <property type="molecule type" value="Genomic_DNA"/>
</dbReference>
<protein>
    <submittedName>
        <fullName evidence="3">Uncharacterized protein</fullName>
    </submittedName>
</protein>
<keyword evidence="2" id="KW-0472">Membrane</keyword>
<keyword evidence="2" id="KW-0812">Transmembrane</keyword>
<evidence type="ECO:0000256" key="2">
    <source>
        <dbReference type="SAM" id="Phobius"/>
    </source>
</evidence>
<feature type="compositionally biased region" description="Low complexity" evidence="1">
    <location>
        <begin position="215"/>
        <end position="226"/>
    </location>
</feature>
<sequence>MVRSGGDPAPYGVEGPNNTRVLIIAAAIAAALSVVVAIGLFLRAGQDGDDPRNPAPSYTTRPTDPASLSPVRTVGGDCSAGGIVARWELQDGQLMCVPEPQRADPRRVGGDCSHSGLVAEWGRTTDGQWICIPQAPRQVGDDCSHDGIAARWDRTPEGWNCVPQQQVAAAPAPPPAPVAPAPQPAPRPVAPPPPPEPEPVVPVPAPAPPPPPAVVIPLPGLPGIQIPLPPPP</sequence>
<evidence type="ECO:0000313" key="4">
    <source>
        <dbReference type="Proteomes" id="UP000252586"/>
    </source>
</evidence>
<accession>A0A366D9B4</accession>
<evidence type="ECO:0000313" key="3">
    <source>
        <dbReference type="EMBL" id="RBO86633.1"/>
    </source>
</evidence>
<dbReference type="Proteomes" id="UP000252586">
    <property type="component" value="Unassembled WGS sequence"/>
</dbReference>
<reference evidence="3 4" key="1">
    <citation type="submission" date="2018-06" db="EMBL/GenBank/DDBJ databases">
        <title>Genomic Encyclopedia of Type Strains, Phase IV (KMG-IV): sequencing the most valuable type-strain genomes for metagenomic binning, comparative biology and taxonomic classification.</title>
        <authorList>
            <person name="Goeker M."/>
        </authorList>
    </citation>
    <scope>NUCLEOTIDE SEQUENCE [LARGE SCALE GENOMIC DNA]</scope>
    <source>
        <strain evidence="3 4">DSM 44599</strain>
    </source>
</reference>
<keyword evidence="2" id="KW-1133">Transmembrane helix</keyword>
<proteinExistence type="predicted"/>
<gene>
    <name evidence="3" type="ORF">DFR74_113176</name>
</gene>
<dbReference type="STRING" id="1210090.GCA_001613185_02857"/>
<feature type="compositionally biased region" description="Pro residues" evidence="1">
    <location>
        <begin position="171"/>
        <end position="214"/>
    </location>
</feature>
<feature type="region of interest" description="Disordered" evidence="1">
    <location>
        <begin position="167"/>
        <end position="232"/>
    </location>
</feature>
<organism evidence="3 4">
    <name type="scientific">Nocardia puris</name>
    <dbReference type="NCBI Taxonomy" id="208602"/>
    <lineage>
        <taxon>Bacteria</taxon>
        <taxon>Bacillati</taxon>
        <taxon>Actinomycetota</taxon>
        <taxon>Actinomycetes</taxon>
        <taxon>Mycobacteriales</taxon>
        <taxon>Nocardiaceae</taxon>
        <taxon>Nocardia</taxon>
    </lineage>
</organism>
<dbReference type="AlphaFoldDB" id="A0A366D9B4"/>
<keyword evidence="4" id="KW-1185">Reference proteome</keyword>
<dbReference type="RefSeq" id="WP_067508747.1">
    <property type="nucleotide sequence ID" value="NZ_CP107943.1"/>
</dbReference>
<feature type="region of interest" description="Disordered" evidence="1">
    <location>
        <begin position="46"/>
        <end position="71"/>
    </location>
</feature>
<evidence type="ECO:0000256" key="1">
    <source>
        <dbReference type="SAM" id="MobiDB-lite"/>
    </source>
</evidence>
<dbReference type="OrthoDB" id="4559623at2"/>
<feature type="transmembrane region" description="Helical" evidence="2">
    <location>
        <begin position="20"/>
        <end position="42"/>
    </location>
</feature>
<name>A0A366D9B4_9NOCA</name>
<comment type="caution">
    <text evidence="3">The sequence shown here is derived from an EMBL/GenBank/DDBJ whole genome shotgun (WGS) entry which is preliminary data.</text>
</comment>